<keyword evidence="4" id="KW-0799">Topoisomerase</keyword>
<evidence type="ECO:0000256" key="1">
    <source>
        <dbReference type="ARBA" id="ARBA00000185"/>
    </source>
</evidence>
<organism evidence="9 10">
    <name type="scientific">Zizania palustris</name>
    <name type="common">Northern wild rice</name>
    <dbReference type="NCBI Taxonomy" id="103762"/>
    <lineage>
        <taxon>Eukaryota</taxon>
        <taxon>Viridiplantae</taxon>
        <taxon>Streptophyta</taxon>
        <taxon>Embryophyta</taxon>
        <taxon>Tracheophyta</taxon>
        <taxon>Spermatophyta</taxon>
        <taxon>Magnoliopsida</taxon>
        <taxon>Liliopsida</taxon>
        <taxon>Poales</taxon>
        <taxon>Poaceae</taxon>
        <taxon>BOP clade</taxon>
        <taxon>Oryzoideae</taxon>
        <taxon>Oryzeae</taxon>
        <taxon>Zizaniinae</taxon>
        <taxon>Zizania</taxon>
    </lineage>
</organism>
<keyword evidence="6" id="KW-0413">Isomerase</keyword>
<comment type="cofactor">
    <cofactor evidence="2">
        <name>Mg(2+)</name>
        <dbReference type="ChEBI" id="CHEBI:18420"/>
    </cofactor>
</comment>
<name>A0A8J5R4S4_ZIZPA</name>
<evidence type="ECO:0000313" key="10">
    <source>
        <dbReference type="Proteomes" id="UP000729402"/>
    </source>
</evidence>
<evidence type="ECO:0000256" key="2">
    <source>
        <dbReference type="ARBA" id="ARBA00001946"/>
    </source>
</evidence>
<comment type="catalytic activity">
    <reaction evidence="1">
        <text>ATP-dependent breakage, passage and rejoining of double-stranded DNA.</text>
        <dbReference type="EC" id="5.6.2.2"/>
    </reaction>
</comment>
<dbReference type="GO" id="GO:0000819">
    <property type="term" value="P:sister chromatid segregation"/>
    <property type="evidence" value="ECO:0007669"/>
    <property type="project" value="TreeGrafter"/>
</dbReference>
<evidence type="ECO:0000256" key="3">
    <source>
        <dbReference type="ARBA" id="ARBA00012895"/>
    </source>
</evidence>
<evidence type="ECO:0000256" key="4">
    <source>
        <dbReference type="ARBA" id="ARBA00023029"/>
    </source>
</evidence>
<evidence type="ECO:0000256" key="5">
    <source>
        <dbReference type="ARBA" id="ARBA00023125"/>
    </source>
</evidence>
<feature type="region of interest" description="Disordered" evidence="7">
    <location>
        <begin position="1"/>
        <end position="34"/>
    </location>
</feature>
<accession>A0A8J5R4S4</accession>
<evidence type="ECO:0000259" key="8">
    <source>
        <dbReference type="Pfam" id="PF16898"/>
    </source>
</evidence>
<proteinExistence type="predicted"/>
<keyword evidence="5" id="KW-0238">DNA-binding</keyword>
<protein>
    <recommendedName>
        <fullName evidence="3">DNA topoisomerase (ATP-hydrolyzing)</fullName>
        <ecNumber evidence="3">5.6.2.2</ecNumber>
    </recommendedName>
</protein>
<dbReference type="InterPro" id="IPR050634">
    <property type="entry name" value="DNA_Topoisomerase_II"/>
</dbReference>
<keyword evidence="10" id="KW-1185">Reference proteome</keyword>
<dbReference type="PANTHER" id="PTHR10169:SF38">
    <property type="entry name" value="DNA TOPOISOMERASE 2"/>
    <property type="match status" value="1"/>
</dbReference>
<dbReference type="PANTHER" id="PTHR10169">
    <property type="entry name" value="DNA TOPOISOMERASE/GYRASE"/>
    <property type="match status" value="1"/>
</dbReference>
<reference evidence="9" key="1">
    <citation type="journal article" date="2021" name="bioRxiv">
        <title>Whole Genome Assembly and Annotation of Northern Wild Rice, Zizania palustris L., Supports a Whole Genome Duplication in the Zizania Genus.</title>
        <authorList>
            <person name="Haas M."/>
            <person name="Kono T."/>
            <person name="Macchietto M."/>
            <person name="Millas R."/>
            <person name="McGilp L."/>
            <person name="Shao M."/>
            <person name="Duquette J."/>
            <person name="Hirsch C.N."/>
            <person name="Kimball J."/>
        </authorList>
    </citation>
    <scope>NUCLEOTIDE SEQUENCE</scope>
    <source>
        <tissue evidence="9">Fresh leaf tissue</tissue>
    </source>
</reference>
<dbReference type="InterPro" id="IPR031660">
    <property type="entry name" value="TOPRIM_C"/>
</dbReference>
<dbReference type="AlphaFoldDB" id="A0A8J5R4S4"/>
<dbReference type="Proteomes" id="UP000729402">
    <property type="component" value="Unassembled WGS sequence"/>
</dbReference>
<gene>
    <name evidence="9" type="ORF">GUJ93_ZPchr0009g2087</name>
</gene>
<dbReference type="EMBL" id="JAAALK010000289">
    <property type="protein sequence ID" value="KAG8051305.1"/>
    <property type="molecule type" value="Genomic_DNA"/>
</dbReference>
<evidence type="ECO:0000256" key="7">
    <source>
        <dbReference type="SAM" id="MobiDB-lite"/>
    </source>
</evidence>
<dbReference type="EC" id="5.6.2.2" evidence="3"/>
<evidence type="ECO:0000256" key="6">
    <source>
        <dbReference type="ARBA" id="ARBA00023235"/>
    </source>
</evidence>
<sequence>MQEQKPEAPGGWAGSRMTRSSRNQRQEAWRSQQGELVSAMQIDLPYDPLVPRSCSESKNDKGSSILGKIRDFTHRSLHELLPSHVFVVSHHSHIPITHRRGGPAEGSSILGKIRDFTHRSLHELLPSHATNTKNKSVLSFYSVLEYEQWKKTLGGNASGWSIKYYKGLGTTTSAEGGSILRILPNTRRILSRWMTKMTTILN</sequence>
<comment type="caution">
    <text evidence="9">The sequence shown here is derived from an EMBL/GenBank/DDBJ whole genome shotgun (WGS) entry which is preliminary data.</text>
</comment>
<dbReference type="GO" id="GO:0000712">
    <property type="term" value="P:resolution of meiotic recombination intermediates"/>
    <property type="evidence" value="ECO:0007669"/>
    <property type="project" value="TreeGrafter"/>
</dbReference>
<dbReference type="GO" id="GO:0003677">
    <property type="term" value="F:DNA binding"/>
    <property type="evidence" value="ECO:0007669"/>
    <property type="project" value="UniProtKB-KW"/>
</dbReference>
<dbReference type="Pfam" id="PF16898">
    <property type="entry name" value="TOPRIM_C"/>
    <property type="match status" value="1"/>
</dbReference>
<feature type="domain" description="C-terminal associated" evidence="8">
    <location>
        <begin position="133"/>
        <end position="185"/>
    </location>
</feature>
<dbReference type="GO" id="GO:0003918">
    <property type="term" value="F:DNA topoisomerase type II (double strand cut, ATP-hydrolyzing) activity"/>
    <property type="evidence" value="ECO:0007669"/>
    <property type="project" value="UniProtKB-EC"/>
</dbReference>
<dbReference type="GO" id="GO:0005634">
    <property type="term" value="C:nucleus"/>
    <property type="evidence" value="ECO:0007669"/>
    <property type="project" value="TreeGrafter"/>
</dbReference>
<dbReference type="OrthoDB" id="276498at2759"/>
<reference evidence="9" key="2">
    <citation type="submission" date="2021-02" db="EMBL/GenBank/DDBJ databases">
        <authorList>
            <person name="Kimball J.A."/>
            <person name="Haas M.W."/>
            <person name="Macchietto M."/>
            <person name="Kono T."/>
            <person name="Duquette J."/>
            <person name="Shao M."/>
        </authorList>
    </citation>
    <scope>NUCLEOTIDE SEQUENCE</scope>
    <source>
        <tissue evidence="9">Fresh leaf tissue</tissue>
    </source>
</reference>
<evidence type="ECO:0000313" key="9">
    <source>
        <dbReference type="EMBL" id="KAG8051305.1"/>
    </source>
</evidence>